<sequence length="162" mass="18316">MGTIRECDLPGIGRKYQIETSCGDQMVIIIHNDGRREIYHFEDGEQEECISQVTLEDEEARQIASIIGGMTYKPKALETIEVTLQQLIIDWFRVEPSFKCLNKTIAELEVRQRTGATILAIVGKKEQRINPGPNEPITADTTIVVAGEREQITRFKELLLNG</sequence>
<organism evidence="2 3">
    <name type="scientific">Paenibacillus nanensis</name>
    <dbReference type="NCBI Taxonomy" id="393251"/>
    <lineage>
        <taxon>Bacteria</taxon>
        <taxon>Bacillati</taxon>
        <taxon>Bacillota</taxon>
        <taxon>Bacilli</taxon>
        <taxon>Bacillales</taxon>
        <taxon>Paenibacillaceae</taxon>
        <taxon>Paenibacillus</taxon>
    </lineage>
</organism>
<dbReference type="RefSeq" id="WP_119601072.1">
    <property type="nucleotide sequence ID" value="NZ_QXQA01000012.1"/>
</dbReference>
<evidence type="ECO:0000313" key="2">
    <source>
        <dbReference type="EMBL" id="RIX50955.1"/>
    </source>
</evidence>
<reference evidence="2 3" key="1">
    <citation type="submission" date="2018-09" db="EMBL/GenBank/DDBJ databases">
        <title>Paenibacillus aracenensis nov. sp. isolated from a cave in southern Spain.</title>
        <authorList>
            <person name="Jurado V."/>
            <person name="Gutierrez-Patricio S."/>
            <person name="Gonzalez-Pimentel J.L."/>
            <person name="Miller A.Z."/>
            <person name="Laiz L."/>
            <person name="Saiz-Jimenez C."/>
        </authorList>
    </citation>
    <scope>NUCLEOTIDE SEQUENCE [LARGE SCALE GENOMIC DNA]</scope>
    <source>
        <strain evidence="2 3">DSM 22867</strain>
    </source>
</reference>
<protein>
    <submittedName>
        <fullName evidence="2">Potassium:proton antiporter</fullName>
    </submittedName>
</protein>
<dbReference type="OrthoDB" id="67547at2"/>
<dbReference type="InterPro" id="IPR050144">
    <property type="entry name" value="AAE_transporter"/>
</dbReference>
<accession>A0A3A1URU6</accession>
<dbReference type="GO" id="GO:0006813">
    <property type="term" value="P:potassium ion transport"/>
    <property type="evidence" value="ECO:0007669"/>
    <property type="project" value="InterPro"/>
</dbReference>
<dbReference type="InterPro" id="IPR036721">
    <property type="entry name" value="RCK_C_sf"/>
</dbReference>
<dbReference type="PANTHER" id="PTHR30445">
    <property type="entry name" value="K(+)_H(+) ANTIPORTER SUBUNIT KHTT"/>
    <property type="match status" value="1"/>
</dbReference>
<feature type="domain" description="RCK C-terminal" evidence="1">
    <location>
        <begin position="77"/>
        <end position="161"/>
    </location>
</feature>
<dbReference type="InterPro" id="IPR006037">
    <property type="entry name" value="RCK_C"/>
</dbReference>
<dbReference type="SUPFAM" id="SSF116726">
    <property type="entry name" value="TrkA C-terminal domain-like"/>
    <property type="match status" value="1"/>
</dbReference>
<comment type="caution">
    <text evidence="2">The sequence shown here is derived from an EMBL/GenBank/DDBJ whole genome shotgun (WGS) entry which is preliminary data.</text>
</comment>
<dbReference type="GO" id="GO:0008324">
    <property type="term" value="F:monoatomic cation transmembrane transporter activity"/>
    <property type="evidence" value="ECO:0007669"/>
    <property type="project" value="InterPro"/>
</dbReference>
<dbReference type="EMBL" id="QXQA01000012">
    <property type="protein sequence ID" value="RIX50955.1"/>
    <property type="molecule type" value="Genomic_DNA"/>
</dbReference>
<dbReference type="Pfam" id="PF25991">
    <property type="entry name" value="KhtT_N"/>
    <property type="match status" value="1"/>
</dbReference>
<dbReference type="AlphaFoldDB" id="A0A3A1URU6"/>
<dbReference type="InterPro" id="IPR058776">
    <property type="entry name" value="KhtT-like_N"/>
</dbReference>
<dbReference type="Gene3D" id="3.30.70.1450">
    <property type="entry name" value="Regulator of K+ conductance, C-terminal domain"/>
    <property type="match status" value="1"/>
</dbReference>
<name>A0A3A1URU6_9BACL</name>
<evidence type="ECO:0000313" key="3">
    <source>
        <dbReference type="Proteomes" id="UP000266482"/>
    </source>
</evidence>
<gene>
    <name evidence="2" type="ORF">D3P08_17850</name>
</gene>
<evidence type="ECO:0000259" key="1">
    <source>
        <dbReference type="PROSITE" id="PS51202"/>
    </source>
</evidence>
<dbReference type="InterPro" id="IPR026278">
    <property type="entry name" value="KhtT"/>
</dbReference>
<dbReference type="PROSITE" id="PS51202">
    <property type="entry name" value="RCK_C"/>
    <property type="match status" value="1"/>
</dbReference>
<proteinExistence type="predicted"/>
<dbReference type="PIRSF" id="PIRSF005028">
    <property type="entry name" value="KhtT"/>
    <property type="match status" value="1"/>
</dbReference>
<keyword evidence="3" id="KW-1185">Reference proteome</keyword>
<dbReference type="Proteomes" id="UP000266482">
    <property type="component" value="Unassembled WGS sequence"/>
</dbReference>
<dbReference type="PANTHER" id="PTHR30445:SF8">
    <property type="entry name" value="K(+)_H(+) ANTIPORTER SUBUNIT KHTT"/>
    <property type="match status" value="1"/>
</dbReference>
<dbReference type="Pfam" id="PF02080">
    <property type="entry name" value="TrkA_C"/>
    <property type="match status" value="1"/>
</dbReference>